<proteinExistence type="predicted"/>
<evidence type="ECO:0000313" key="2">
    <source>
        <dbReference type="EMBL" id="QCE15157.1"/>
    </source>
</evidence>
<organism evidence="2 3">
    <name type="scientific">Vigna unguiculata</name>
    <name type="common">Cowpea</name>
    <dbReference type="NCBI Taxonomy" id="3917"/>
    <lineage>
        <taxon>Eukaryota</taxon>
        <taxon>Viridiplantae</taxon>
        <taxon>Streptophyta</taxon>
        <taxon>Embryophyta</taxon>
        <taxon>Tracheophyta</taxon>
        <taxon>Spermatophyta</taxon>
        <taxon>Magnoliopsida</taxon>
        <taxon>eudicotyledons</taxon>
        <taxon>Gunneridae</taxon>
        <taxon>Pentapetalae</taxon>
        <taxon>rosids</taxon>
        <taxon>fabids</taxon>
        <taxon>Fabales</taxon>
        <taxon>Fabaceae</taxon>
        <taxon>Papilionoideae</taxon>
        <taxon>50 kb inversion clade</taxon>
        <taxon>NPAAA clade</taxon>
        <taxon>indigoferoid/millettioid clade</taxon>
        <taxon>Phaseoleae</taxon>
        <taxon>Vigna</taxon>
    </lineage>
</organism>
<accession>A0A4D6NTT2</accession>
<evidence type="ECO:0008006" key="4">
    <source>
        <dbReference type="Google" id="ProtNLM"/>
    </source>
</evidence>
<protein>
    <recommendedName>
        <fullName evidence="4">NAC domain-containing protein</fullName>
    </recommendedName>
</protein>
<dbReference type="AlphaFoldDB" id="A0A4D6NTT2"/>
<feature type="region of interest" description="Disordered" evidence="1">
    <location>
        <begin position="59"/>
        <end position="79"/>
    </location>
</feature>
<reference evidence="2 3" key="1">
    <citation type="submission" date="2019-04" db="EMBL/GenBank/DDBJ databases">
        <title>An improved genome assembly and genetic linkage map for asparagus bean, Vigna unguiculata ssp. sesquipedialis.</title>
        <authorList>
            <person name="Xia Q."/>
            <person name="Zhang R."/>
            <person name="Dong Y."/>
        </authorList>
    </citation>
    <scope>NUCLEOTIDE SEQUENCE [LARGE SCALE GENOMIC DNA]</scope>
    <source>
        <tissue evidence="2">Leaf</tissue>
    </source>
</reference>
<evidence type="ECO:0000313" key="3">
    <source>
        <dbReference type="Proteomes" id="UP000501690"/>
    </source>
</evidence>
<feature type="compositionally biased region" description="Low complexity" evidence="1">
    <location>
        <begin position="65"/>
        <end position="76"/>
    </location>
</feature>
<dbReference type="Proteomes" id="UP000501690">
    <property type="component" value="Linkage Group LG11"/>
</dbReference>
<dbReference type="EMBL" id="CP039355">
    <property type="protein sequence ID" value="QCE15157.1"/>
    <property type="molecule type" value="Genomic_DNA"/>
</dbReference>
<name>A0A4D6NTT2_VIGUN</name>
<evidence type="ECO:0000256" key="1">
    <source>
        <dbReference type="SAM" id="MobiDB-lite"/>
    </source>
</evidence>
<keyword evidence="3" id="KW-1185">Reference proteome</keyword>
<sequence>MVQLDDWVLCRIYNKKGKIEKYNTGAPKSEAGVVYNFEHETKPVIEKLRNEQLFMESSDSMQRLQSESSGSEQVVSPDVRWEREVQSHQKWNDISLQLENAFDFGYNYFDNNNNLSVDDPFGSVEYQMQDVLLEALLM</sequence>
<gene>
    <name evidence="2" type="ORF">DEO72_LG11g2166</name>
</gene>